<accession>A0A1E3PVM7</accession>
<evidence type="ECO:0000313" key="2">
    <source>
        <dbReference type="Proteomes" id="UP000094385"/>
    </source>
</evidence>
<sequence>MSDDRDIRVWKLDGVEDWSAKEGKSPEEQQKEEREEMKASATIMGSLSIKVQAQIPGDSPTPKEIWDRLLKLYDQSTAGLRMQLKGELASLKY</sequence>
<organism evidence="1 2">
    <name type="scientific">Lipomyces starkeyi NRRL Y-11557</name>
    <dbReference type="NCBI Taxonomy" id="675824"/>
    <lineage>
        <taxon>Eukaryota</taxon>
        <taxon>Fungi</taxon>
        <taxon>Dikarya</taxon>
        <taxon>Ascomycota</taxon>
        <taxon>Saccharomycotina</taxon>
        <taxon>Lipomycetes</taxon>
        <taxon>Lipomycetales</taxon>
        <taxon>Lipomycetaceae</taxon>
        <taxon>Lipomyces</taxon>
    </lineage>
</organism>
<dbReference type="Proteomes" id="UP000094385">
    <property type="component" value="Unassembled WGS sequence"/>
</dbReference>
<dbReference type="OrthoDB" id="10302761at2759"/>
<evidence type="ECO:0000313" key="1">
    <source>
        <dbReference type="EMBL" id="ODQ68897.1"/>
    </source>
</evidence>
<dbReference type="EMBL" id="KV454308">
    <property type="protein sequence ID" value="ODQ68897.1"/>
    <property type="molecule type" value="Genomic_DNA"/>
</dbReference>
<proteinExistence type="predicted"/>
<keyword evidence="2" id="KW-1185">Reference proteome</keyword>
<name>A0A1E3PVM7_LIPST</name>
<protein>
    <submittedName>
        <fullName evidence="1">Uncharacterized protein</fullName>
    </submittedName>
</protein>
<dbReference type="AlphaFoldDB" id="A0A1E3PVM7"/>
<gene>
    <name evidence="1" type="ORF">LIPSTDRAFT_7360</name>
</gene>
<reference evidence="1 2" key="1">
    <citation type="journal article" date="2016" name="Proc. Natl. Acad. Sci. U.S.A.">
        <title>Comparative genomics of biotechnologically important yeasts.</title>
        <authorList>
            <person name="Riley R."/>
            <person name="Haridas S."/>
            <person name="Wolfe K.H."/>
            <person name="Lopes M.R."/>
            <person name="Hittinger C.T."/>
            <person name="Goeker M."/>
            <person name="Salamov A.A."/>
            <person name="Wisecaver J.H."/>
            <person name="Long T.M."/>
            <person name="Calvey C.H."/>
            <person name="Aerts A.L."/>
            <person name="Barry K.W."/>
            <person name="Choi C."/>
            <person name="Clum A."/>
            <person name="Coughlan A.Y."/>
            <person name="Deshpande S."/>
            <person name="Douglass A.P."/>
            <person name="Hanson S.J."/>
            <person name="Klenk H.-P."/>
            <person name="LaButti K.M."/>
            <person name="Lapidus A."/>
            <person name="Lindquist E.A."/>
            <person name="Lipzen A.M."/>
            <person name="Meier-Kolthoff J.P."/>
            <person name="Ohm R.A."/>
            <person name="Otillar R.P."/>
            <person name="Pangilinan J.L."/>
            <person name="Peng Y."/>
            <person name="Rokas A."/>
            <person name="Rosa C.A."/>
            <person name="Scheuner C."/>
            <person name="Sibirny A.A."/>
            <person name="Slot J.C."/>
            <person name="Stielow J.B."/>
            <person name="Sun H."/>
            <person name="Kurtzman C.P."/>
            <person name="Blackwell M."/>
            <person name="Grigoriev I.V."/>
            <person name="Jeffries T.W."/>
        </authorList>
    </citation>
    <scope>NUCLEOTIDE SEQUENCE [LARGE SCALE GENOMIC DNA]</scope>
    <source>
        <strain evidence="1 2">NRRL Y-11557</strain>
    </source>
</reference>